<proteinExistence type="predicted"/>
<protein>
    <submittedName>
        <fullName evidence="2">Uncharacterized protein</fullName>
    </submittedName>
</protein>
<sequence length="83" mass="8771">MSLDGSEETEEVVGTAESRGDNIGEIGKMDVLGLGVGSEEGEPLVGDDKGDENVGVSEREKLAEIHESVDVVSAGLELRWRSL</sequence>
<organism evidence="2 3">
    <name type="scientific">Citrullus colocynthis</name>
    <name type="common">colocynth</name>
    <dbReference type="NCBI Taxonomy" id="252529"/>
    <lineage>
        <taxon>Eukaryota</taxon>
        <taxon>Viridiplantae</taxon>
        <taxon>Streptophyta</taxon>
        <taxon>Embryophyta</taxon>
        <taxon>Tracheophyta</taxon>
        <taxon>Spermatophyta</taxon>
        <taxon>Magnoliopsida</taxon>
        <taxon>eudicotyledons</taxon>
        <taxon>Gunneridae</taxon>
        <taxon>Pentapetalae</taxon>
        <taxon>rosids</taxon>
        <taxon>fabids</taxon>
        <taxon>Cucurbitales</taxon>
        <taxon>Cucurbitaceae</taxon>
        <taxon>Benincaseae</taxon>
        <taxon>Citrullus</taxon>
    </lineage>
</organism>
<accession>A0ABP0Y2E5</accession>
<dbReference type="Proteomes" id="UP001642487">
    <property type="component" value="Chromosome 2"/>
</dbReference>
<keyword evidence="3" id="KW-1185">Reference proteome</keyword>
<evidence type="ECO:0000313" key="2">
    <source>
        <dbReference type="EMBL" id="CAK9314593.1"/>
    </source>
</evidence>
<feature type="compositionally biased region" description="Acidic residues" evidence="1">
    <location>
        <begin position="1"/>
        <end position="11"/>
    </location>
</feature>
<evidence type="ECO:0000313" key="3">
    <source>
        <dbReference type="Proteomes" id="UP001642487"/>
    </source>
</evidence>
<gene>
    <name evidence="2" type="ORF">CITCOLO1_LOCUS6353</name>
</gene>
<dbReference type="EMBL" id="OZ021736">
    <property type="protein sequence ID" value="CAK9314593.1"/>
    <property type="molecule type" value="Genomic_DNA"/>
</dbReference>
<feature type="region of interest" description="Disordered" evidence="1">
    <location>
        <begin position="1"/>
        <end position="21"/>
    </location>
</feature>
<reference evidence="2 3" key="1">
    <citation type="submission" date="2024-03" db="EMBL/GenBank/DDBJ databases">
        <authorList>
            <person name="Gkanogiannis A."/>
            <person name="Becerra Lopez-Lavalle L."/>
        </authorList>
    </citation>
    <scope>NUCLEOTIDE SEQUENCE [LARGE SCALE GENOMIC DNA]</scope>
</reference>
<name>A0ABP0Y2E5_9ROSI</name>
<evidence type="ECO:0000256" key="1">
    <source>
        <dbReference type="SAM" id="MobiDB-lite"/>
    </source>
</evidence>